<name>A0ABU6L825_9GAMM</name>
<dbReference type="Proteomes" id="UP001306119">
    <property type="component" value="Unassembled WGS sequence"/>
</dbReference>
<keyword evidence="12" id="KW-0966">Cell projection</keyword>
<accession>A0ABU6L825</accession>
<evidence type="ECO:0000256" key="6">
    <source>
        <dbReference type="ARBA" id="ARBA00022490"/>
    </source>
</evidence>
<keyword evidence="8" id="KW-0653">Protein transport</keyword>
<dbReference type="InterPro" id="IPR018035">
    <property type="entry name" value="Flagellar_FliH/T3SS_HrpE"/>
</dbReference>
<dbReference type="InterPro" id="IPR051472">
    <property type="entry name" value="T3SS_Stator/FliH"/>
</dbReference>
<keyword evidence="6" id="KW-0963">Cytoplasm</keyword>
<evidence type="ECO:0000256" key="3">
    <source>
        <dbReference type="ARBA" id="ARBA00006602"/>
    </source>
</evidence>
<keyword evidence="7" id="KW-1005">Bacterial flagellum biogenesis</keyword>
<evidence type="ECO:0000256" key="4">
    <source>
        <dbReference type="ARBA" id="ARBA00016507"/>
    </source>
</evidence>
<keyword evidence="13" id="KW-1185">Reference proteome</keyword>
<dbReference type="EMBL" id="JAYXUG010000008">
    <property type="protein sequence ID" value="MEC6832353.1"/>
    <property type="molecule type" value="Genomic_DNA"/>
</dbReference>
<dbReference type="NCBIfam" id="NF004270">
    <property type="entry name" value="PRK05687.2-1"/>
    <property type="match status" value="1"/>
</dbReference>
<comment type="function">
    <text evidence="1">Needed for flagellar regrowth and assembly.</text>
</comment>
<keyword evidence="5" id="KW-0813">Transport</keyword>
<feature type="compositionally biased region" description="Low complexity" evidence="10">
    <location>
        <begin position="49"/>
        <end position="63"/>
    </location>
</feature>
<dbReference type="PANTHER" id="PTHR34982:SF1">
    <property type="entry name" value="FLAGELLAR ASSEMBLY PROTEIN FLIH"/>
    <property type="match status" value="1"/>
</dbReference>
<evidence type="ECO:0000256" key="7">
    <source>
        <dbReference type="ARBA" id="ARBA00022795"/>
    </source>
</evidence>
<dbReference type="Pfam" id="PF02108">
    <property type="entry name" value="FliH"/>
    <property type="match status" value="1"/>
</dbReference>
<dbReference type="RefSeq" id="WP_327774958.1">
    <property type="nucleotide sequence ID" value="NZ_JAYXUG010000008.1"/>
</dbReference>
<keyword evidence="9" id="KW-1006">Bacterial flagellum protein export</keyword>
<comment type="similarity">
    <text evidence="3">Belongs to the FliH family.</text>
</comment>
<evidence type="ECO:0000259" key="11">
    <source>
        <dbReference type="Pfam" id="PF02108"/>
    </source>
</evidence>
<keyword evidence="12" id="KW-0282">Flagellum</keyword>
<evidence type="ECO:0000256" key="2">
    <source>
        <dbReference type="ARBA" id="ARBA00004496"/>
    </source>
</evidence>
<reference evidence="12 13" key="1">
    <citation type="submission" date="2024-01" db="EMBL/GenBank/DDBJ databases">
        <title>Active colonisers of the gastrointestinal tract of Atlantic salmon farmed in a warm water region.</title>
        <authorList>
            <person name="Bowman J.P."/>
        </authorList>
    </citation>
    <scope>NUCLEOTIDE SEQUENCE [LARGE SCALE GENOMIC DNA]</scope>
    <source>
        <strain evidence="12 13">S3MW1</strain>
    </source>
</reference>
<gene>
    <name evidence="12" type="primary">fliH</name>
    <name evidence="12" type="ORF">VXS06_11350</name>
</gene>
<evidence type="ECO:0000256" key="1">
    <source>
        <dbReference type="ARBA" id="ARBA00003041"/>
    </source>
</evidence>
<evidence type="ECO:0000313" key="13">
    <source>
        <dbReference type="Proteomes" id="UP001306119"/>
    </source>
</evidence>
<evidence type="ECO:0000256" key="8">
    <source>
        <dbReference type="ARBA" id="ARBA00022927"/>
    </source>
</evidence>
<comment type="subcellular location">
    <subcellularLocation>
        <location evidence="2">Cytoplasm</location>
    </subcellularLocation>
</comment>
<organism evidence="12 13">
    <name type="scientific">Photobacterium toruni</name>
    <dbReference type="NCBI Taxonomy" id="1935446"/>
    <lineage>
        <taxon>Bacteria</taxon>
        <taxon>Pseudomonadati</taxon>
        <taxon>Pseudomonadota</taxon>
        <taxon>Gammaproteobacteria</taxon>
        <taxon>Vibrionales</taxon>
        <taxon>Vibrionaceae</taxon>
        <taxon>Photobacterium</taxon>
    </lineage>
</organism>
<sequence>MSDERRRGFMRVSEHQAQELERWAYPDYSKDGDRDLENAFNYDHQYYLEQEQQQRQQLQQLQTEPPPPPPITAAELEAMQQSAYDEGVEQGRQAGHSEGFSQGHTEGIAAGHAEGLAQGLQQGLEQAQAQIDQQVALLTAVMDKFSNPIAQVNTDVEQQLLLLVNSLTKALIRVEVKTNPQVLLNTLREVVATLPIADRAIKMHLHPEDVALVYSRFDEADLQQRKWSLVAEPSLQRGDLQLECGSSSVDYLIDDRILHSLTTFNELNSHLQEPTS</sequence>
<protein>
    <recommendedName>
        <fullName evidence="4">Flagellar assembly protein FliH</fullName>
    </recommendedName>
</protein>
<feature type="domain" description="Flagellar assembly protein FliH/Type III secretion system HrpE" evidence="11">
    <location>
        <begin position="133"/>
        <end position="257"/>
    </location>
</feature>
<proteinExistence type="inferred from homology"/>
<dbReference type="InterPro" id="IPR000563">
    <property type="entry name" value="Flag_FliH"/>
</dbReference>
<keyword evidence="12" id="KW-0969">Cilium</keyword>
<evidence type="ECO:0000256" key="10">
    <source>
        <dbReference type="SAM" id="MobiDB-lite"/>
    </source>
</evidence>
<evidence type="ECO:0000256" key="9">
    <source>
        <dbReference type="ARBA" id="ARBA00023225"/>
    </source>
</evidence>
<comment type="caution">
    <text evidence="12">The sequence shown here is derived from an EMBL/GenBank/DDBJ whole genome shotgun (WGS) entry which is preliminary data.</text>
</comment>
<evidence type="ECO:0000313" key="12">
    <source>
        <dbReference type="EMBL" id="MEC6832353.1"/>
    </source>
</evidence>
<dbReference type="PRINTS" id="PR01003">
    <property type="entry name" value="FLGFLIH"/>
</dbReference>
<feature type="region of interest" description="Disordered" evidence="10">
    <location>
        <begin position="49"/>
        <end position="68"/>
    </location>
</feature>
<evidence type="ECO:0000256" key="5">
    <source>
        <dbReference type="ARBA" id="ARBA00022448"/>
    </source>
</evidence>
<dbReference type="PANTHER" id="PTHR34982">
    <property type="entry name" value="YOP PROTEINS TRANSLOCATION PROTEIN L"/>
    <property type="match status" value="1"/>
</dbReference>